<dbReference type="RefSeq" id="WP_223903679.1">
    <property type="nucleotide sequence ID" value="NZ_AP024238.1"/>
</dbReference>
<sequence>MANHLDLEEQEQLDQIKHFWKQYGNAITWALVVVLSAFASWNFYQYWQRNQAVQAAALFDEMDRAIQLSDVERIDRVFSDMKDRFSSTTYAQQSGLLVAKQYVVLGKHEAAENALIWVAEKSSDPGYQAVAKLRLAAVFMDVKNFNAALLQLDGRFPASFEPLVADRKGDLFALQGNRNKAVLEYQKAYQLFNANIDYRRLVEVKLNALGVDAQVQAATTIVAVK</sequence>
<dbReference type="InterPro" id="IPR011990">
    <property type="entry name" value="TPR-like_helical_dom_sf"/>
</dbReference>
<evidence type="ECO:0000256" key="4">
    <source>
        <dbReference type="ARBA" id="ARBA00022989"/>
    </source>
</evidence>
<keyword evidence="2" id="KW-1003">Cell membrane</keyword>
<comment type="similarity">
    <text evidence="7">Belongs to the YfgM family.</text>
</comment>
<feature type="domain" description="Ancillary SecYEG translocon subunit/Cell division coordinator CpoB TPR" evidence="10">
    <location>
        <begin position="17"/>
        <end position="210"/>
    </location>
</feature>
<organism evidence="11 12">
    <name type="scientific">Rhodoferax lithotrophicus</name>
    <dbReference type="NCBI Taxonomy" id="2798804"/>
    <lineage>
        <taxon>Bacteria</taxon>
        <taxon>Pseudomonadati</taxon>
        <taxon>Pseudomonadota</taxon>
        <taxon>Betaproteobacteria</taxon>
        <taxon>Burkholderiales</taxon>
        <taxon>Comamonadaceae</taxon>
        <taxon>Rhodoferax</taxon>
    </lineage>
</organism>
<dbReference type="Proteomes" id="UP000824366">
    <property type="component" value="Chromosome"/>
</dbReference>
<dbReference type="InterPro" id="IPR026039">
    <property type="entry name" value="YfgM"/>
</dbReference>
<evidence type="ECO:0000256" key="6">
    <source>
        <dbReference type="ARBA" id="ARBA00023186"/>
    </source>
</evidence>
<name>A0ABN6D6I0_9BURK</name>
<evidence type="ECO:0000256" key="9">
    <source>
        <dbReference type="SAM" id="Phobius"/>
    </source>
</evidence>
<evidence type="ECO:0000256" key="8">
    <source>
        <dbReference type="ARBA" id="ARBA00024235"/>
    </source>
</evidence>
<proteinExistence type="inferred from homology"/>
<dbReference type="PANTHER" id="PTHR38035">
    <property type="entry name" value="UPF0070 PROTEIN YFGM"/>
    <property type="match status" value="1"/>
</dbReference>
<evidence type="ECO:0000259" key="10">
    <source>
        <dbReference type="Pfam" id="PF09976"/>
    </source>
</evidence>
<dbReference type="SUPFAM" id="SSF48452">
    <property type="entry name" value="TPR-like"/>
    <property type="match status" value="1"/>
</dbReference>
<evidence type="ECO:0000256" key="1">
    <source>
        <dbReference type="ARBA" id="ARBA00004401"/>
    </source>
</evidence>
<evidence type="ECO:0000256" key="3">
    <source>
        <dbReference type="ARBA" id="ARBA00022692"/>
    </source>
</evidence>
<protein>
    <recommendedName>
        <fullName evidence="8">Ancillary SecYEG translocon subunit</fullName>
    </recommendedName>
</protein>
<evidence type="ECO:0000256" key="7">
    <source>
        <dbReference type="ARBA" id="ARBA00024197"/>
    </source>
</evidence>
<keyword evidence="5 9" id="KW-0472">Membrane</keyword>
<dbReference type="InterPro" id="IPR018704">
    <property type="entry name" value="SecYEG/CpoB_TPR"/>
</dbReference>
<keyword evidence="6" id="KW-0143">Chaperone</keyword>
<evidence type="ECO:0000313" key="12">
    <source>
        <dbReference type="Proteomes" id="UP000824366"/>
    </source>
</evidence>
<gene>
    <name evidence="11" type="ORF">MIZ03_2533</name>
</gene>
<evidence type="ECO:0000313" key="11">
    <source>
        <dbReference type="EMBL" id="BCO27644.1"/>
    </source>
</evidence>
<dbReference type="EMBL" id="AP024238">
    <property type="protein sequence ID" value="BCO27644.1"/>
    <property type="molecule type" value="Genomic_DNA"/>
</dbReference>
<dbReference type="Pfam" id="PF09976">
    <property type="entry name" value="TPR_21"/>
    <property type="match status" value="1"/>
</dbReference>
<reference evidence="11 12" key="1">
    <citation type="journal article" date="2021" name="Microbiol. Spectr.">
        <title>A Single Bacterium Capable of Oxidation and Reduction of Iron at Circumneutral pH.</title>
        <authorList>
            <person name="Kato S."/>
            <person name="Ohkuma M."/>
        </authorList>
    </citation>
    <scope>NUCLEOTIDE SEQUENCE [LARGE SCALE GENOMIC DNA]</scope>
    <source>
        <strain evidence="11 12">MIZ03</strain>
    </source>
</reference>
<evidence type="ECO:0000256" key="2">
    <source>
        <dbReference type="ARBA" id="ARBA00022475"/>
    </source>
</evidence>
<keyword evidence="12" id="KW-1185">Reference proteome</keyword>
<feature type="transmembrane region" description="Helical" evidence="9">
    <location>
        <begin position="26"/>
        <end position="44"/>
    </location>
</feature>
<keyword evidence="4 9" id="KW-1133">Transmembrane helix</keyword>
<evidence type="ECO:0000256" key="5">
    <source>
        <dbReference type="ARBA" id="ARBA00023136"/>
    </source>
</evidence>
<comment type="subcellular location">
    <subcellularLocation>
        <location evidence="1">Cell membrane</location>
        <topology evidence="1">Single-pass type II membrane protein</topology>
    </subcellularLocation>
</comment>
<dbReference type="PANTHER" id="PTHR38035:SF1">
    <property type="entry name" value="ANCILLARY SECYEG TRANSLOCON SUBUNIT"/>
    <property type="match status" value="1"/>
</dbReference>
<keyword evidence="3 9" id="KW-0812">Transmembrane</keyword>
<accession>A0ABN6D6I0</accession>
<dbReference type="PIRSF" id="PIRSF006170">
    <property type="entry name" value="YfgM"/>
    <property type="match status" value="1"/>
</dbReference>